<dbReference type="PROSITE" id="PS50110">
    <property type="entry name" value="RESPONSE_REGULATORY"/>
    <property type="match status" value="1"/>
</dbReference>
<dbReference type="InterPro" id="IPR011006">
    <property type="entry name" value="CheY-like_superfamily"/>
</dbReference>
<keyword evidence="5" id="KW-0418">Kinase</keyword>
<dbReference type="SUPFAM" id="SSF55785">
    <property type="entry name" value="PYP-like sensor domain (PAS domain)"/>
    <property type="match status" value="2"/>
</dbReference>
<dbReference type="InterPro" id="IPR036097">
    <property type="entry name" value="HisK_dim/P_sf"/>
</dbReference>
<sequence>MDKQFLAGGGELGERMRAMDWSATALGPTTSWPPTLKMALNLCLNTQIPTAIYWGSELRLLYNDAWAPIAGEKHPWALGRPAREVWADIWHVIESQLTNVLTSGEGFSVKDQMLPMQRGGRVQNTRWDYDFTPLFDQTGAEVLGIFNQGNETTARLNAERALRASEERLEYALGAVNSIGTWDWDVVNDKITSDARFARLYGVDPELAAKGSSVKDFFSGIHPDDLPRVREAIEHALKTGERFAEEYRLTQADGSLRWVSAQGRCTLAPDGTPLRFPGISIDISDRVEAENALRASEERFQAIVDSIDQMIWSTRPDGYHDYYNQRWYDFTGVPEGSTDGEEWNGMFHPDDQDRAWAVWEHCLQTGEPYHIEYRLRHRSGHYRWVLGRAQAVRDEQGAVTRWFGTCTDIQEIVDAREVLARSREELERAVKERTAALMQAEEELRQAQKMEAVGQLTGGIAHDFNNMLAVILGGLNLLERRLKRGETDVERYIEAARDSANKAAALTHRLLAFSRRQPLSPEVIDPNRMVAGMSEILTRTIGEQIVVETVLAAGLWKTHADAVQLEQAVLNLAVNARDAMAEGGQLTIETANAHLDDAYAQENATKPGQYVLIALTDTGSGMSEEVLAKAFDPFFTTKAVGKGTGLGLSQVFGFVRQSGGHVKIYSEIGQGTTIKIYLPRYYGEETANRPSTVTETAPRGMSEDVVLVVEDDERVRAFSVEALIELGYTVLQAPNGAAGLKIIEERDDIDLLFTDVVMPGMTGGELAKLALQRRPGLKVLFTTGFTRNAIVHNGVLDPGTHLIQKPFSIEQLAVKIRDVLDPIEAAAG</sequence>
<dbReference type="RefSeq" id="WP_084410818.1">
    <property type="nucleotide sequence ID" value="NZ_FWXR01000013.1"/>
</dbReference>
<dbReference type="Pfam" id="PF00512">
    <property type="entry name" value="HisKA"/>
    <property type="match status" value="1"/>
</dbReference>
<dbReference type="Pfam" id="PF02518">
    <property type="entry name" value="HATPase_c"/>
    <property type="match status" value="1"/>
</dbReference>
<evidence type="ECO:0000256" key="6">
    <source>
        <dbReference type="PROSITE-ProRule" id="PRU00169"/>
    </source>
</evidence>
<feature type="domain" description="PAS" evidence="10">
    <location>
        <begin position="194"/>
        <end position="240"/>
    </location>
</feature>
<dbReference type="InterPro" id="IPR003594">
    <property type="entry name" value="HATPase_dom"/>
</dbReference>
<dbReference type="InterPro" id="IPR005467">
    <property type="entry name" value="His_kinase_dom"/>
</dbReference>
<dbReference type="PANTHER" id="PTHR43304:SF1">
    <property type="entry name" value="PAC DOMAIN-CONTAINING PROTEIN"/>
    <property type="match status" value="1"/>
</dbReference>
<dbReference type="CDD" id="cd00082">
    <property type="entry name" value="HisKA"/>
    <property type="match status" value="1"/>
</dbReference>
<dbReference type="InterPro" id="IPR035965">
    <property type="entry name" value="PAS-like_dom_sf"/>
</dbReference>
<feature type="domain" description="PAC" evidence="11">
    <location>
        <begin position="369"/>
        <end position="421"/>
    </location>
</feature>
<dbReference type="Pfam" id="PF08447">
    <property type="entry name" value="PAS_3"/>
    <property type="match status" value="2"/>
</dbReference>
<dbReference type="EMBL" id="FWXR01000013">
    <property type="protein sequence ID" value="SMC92999.1"/>
    <property type="molecule type" value="Genomic_DNA"/>
</dbReference>
<dbReference type="AlphaFoldDB" id="A0A1W2D6D2"/>
<dbReference type="NCBIfam" id="TIGR00229">
    <property type="entry name" value="sensory_box"/>
    <property type="match status" value="2"/>
</dbReference>
<dbReference type="EC" id="2.7.13.3" evidence="2"/>
<evidence type="ECO:0000313" key="12">
    <source>
        <dbReference type="EMBL" id="SMC92999.1"/>
    </source>
</evidence>
<dbReference type="FunFam" id="3.30.450.20:FF:000099">
    <property type="entry name" value="Sensory box sensor histidine kinase"/>
    <property type="match status" value="1"/>
</dbReference>
<dbReference type="SMART" id="SM00086">
    <property type="entry name" value="PAC"/>
    <property type="match status" value="2"/>
</dbReference>
<dbReference type="InterPro" id="IPR052162">
    <property type="entry name" value="Sensor_kinase/Photoreceptor"/>
</dbReference>
<comment type="catalytic activity">
    <reaction evidence="1">
        <text>ATP + protein L-histidine = ADP + protein N-phospho-L-histidine.</text>
        <dbReference type="EC" id="2.7.13.3"/>
    </reaction>
</comment>
<evidence type="ECO:0000259" key="11">
    <source>
        <dbReference type="PROSITE" id="PS50113"/>
    </source>
</evidence>
<dbReference type="CDD" id="cd00130">
    <property type="entry name" value="PAS"/>
    <property type="match status" value="2"/>
</dbReference>
<evidence type="ECO:0000256" key="4">
    <source>
        <dbReference type="ARBA" id="ARBA00022679"/>
    </source>
</evidence>
<dbReference type="SUPFAM" id="SSF55874">
    <property type="entry name" value="ATPase domain of HSP90 chaperone/DNA topoisomerase II/histidine kinase"/>
    <property type="match status" value="1"/>
</dbReference>
<evidence type="ECO:0000259" key="10">
    <source>
        <dbReference type="PROSITE" id="PS50112"/>
    </source>
</evidence>
<dbReference type="Gene3D" id="2.10.70.100">
    <property type="match status" value="1"/>
</dbReference>
<dbReference type="GO" id="GO:0000155">
    <property type="term" value="F:phosphorelay sensor kinase activity"/>
    <property type="evidence" value="ECO:0007669"/>
    <property type="project" value="InterPro"/>
</dbReference>
<feature type="domain" description="PAS" evidence="10">
    <location>
        <begin position="296"/>
        <end position="366"/>
    </location>
</feature>
<dbReference type="Proteomes" id="UP000192656">
    <property type="component" value="Unassembled WGS sequence"/>
</dbReference>
<dbReference type="Gene3D" id="3.40.50.2300">
    <property type="match status" value="1"/>
</dbReference>
<dbReference type="CDD" id="cd18161">
    <property type="entry name" value="REC_hyHK_blue-like"/>
    <property type="match status" value="1"/>
</dbReference>
<dbReference type="InterPro" id="IPR000014">
    <property type="entry name" value="PAS"/>
</dbReference>
<keyword evidence="4" id="KW-0808">Transferase</keyword>
<dbReference type="OrthoDB" id="7967436at2"/>
<evidence type="ECO:0000259" key="9">
    <source>
        <dbReference type="PROSITE" id="PS50110"/>
    </source>
</evidence>
<dbReference type="InterPro" id="IPR001789">
    <property type="entry name" value="Sig_transdc_resp-reg_receiver"/>
</dbReference>
<evidence type="ECO:0000256" key="1">
    <source>
        <dbReference type="ARBA" id="ARBA00000085"/>
    </source>
</evidence>
<dbReference type="CDD" id="cd16919">
    <property type="entry name" value="HATPase_CckA-like"/>
    <property type="match status" value="1"/>
</dbReference>
<reference evidence="12 13" key="1">
    <citation type="submission" date="2017-04" db="EMBL/GenBank/DDBJ databases">
        <authorList>
            <person name="Afonso C.L."/>
            <person name="Miller P.J."/>
            <person name="Scott M.A."/>
            <person name="Spackman E."/>
            <person name="Goraichik I."/>
            <person name="Dimitrov K.M."/>
            <person name="Suarez D.L."/>
            <person name="Swayne D.E."/>
        </authorList>
    </citation>
    <scope>NUCLEOTIDE SEQUENCE [LARGE SCALE GENOMIC DNA]</scope>
    <source>
        <strain evidence="12 13">CGMCC 1.10972</strain>
    </source>
</reference>
<dbReference type="Gene3D" id="1.10.287.130">
    <property type="match status" value="1"/>
</dbReference>
<keyword evidence="13" id="KW-1185">Reference proteome</keyword>
<accession>A0A1W2D6D2</accession>
<dbReference type="PROSITE" id="PS50109">
    <property type="entry name" value="HIS_KIN"/>
    <property type="match status" value="1"/>
</dbReference>
<dbReference type="Gene3D" id="3.30.450.20">
    <property type="entry name" value="PAS domain"/>
    <property type="match status" value="3"/>
</dbReference>
<dbReference type="InterPro" id="IPR003661">
    <property type="entry name" value="HisK_dim/P_dom"/>
</dbReference>
<keyword evidence="3 6" id="KW-0597">Phosphoprotein</keyword>
<dbReference type="SMART" id="SM00091">
    <property type="entry name" value="PAS"/>
    <property type="match status" value="2"/>
</dbReference>
<dbReference type="Pfam" id="PF00072">
    <property type="entry name" value="Response_reg"/>
    <property type="match status" value="1"/>
</dbReference>
<dbReference type="InterPro" id="IPR001610">
    <property type="entry name" value="PAC"/>
</dbReference>
<feature type="domain" description="Histidine kinase" evidence="8">
    <location>
        <begin position="459"/>
        <end position="682"/>
    </location>
</feature>
<feature type="domain" description="PAC" evidence="11">
    <location>
        <begin position="243"/>
        <end position="295"/>
    </location>
</feature>
<evidence type="ECO:0000256" key="7">
    <source>
        <dbReference type="SAM" id="Coils"/>
    </source>
</evidence>
<feature type="modified residue" description="4-aspartylphosphate" evidence="6">
    <location>
        <position position="755"/>
    </location>
</feature>
<dbReference type="InterPro" id="IPR004358">
    <property type="entry name" value="Sig_transdc_His_kin-like_C"/>
</dbReference>
<feature type="coiled-coil region" evidence="7">
    <location>
        <begin position="409"/>
        <end position="450"/>
    </location>
</feature>
<dbReference type="PROSITE" id="PS50113">
    <property type="entry name" value="PAC"/>
    <property type="match status" value="2"/>
</dbReference>
<dbReference type="PANTHER" id="PTHR43304">
    <property type="entry name" value="PHYTOCHROME-LIKE PROTEIN CPH1"/>
    <property type="match status" value="1"/>
</dbReference>
<dbReference type="SMART" id="SM00387">
    <property type="entry name" value="HATPase_c"/>
    <property type="match status" value="1"/>
</dbReference>
<dbReference type="InterPro" id="IPR013655">
    <property type="entry name" value="PAS_fold_3"/>
</dbReference>
<dbReference type="SUPFAM" id="SSF47384">
    <property type="entry name" value="Homodimeric domain of signal transducing histidine kinase"/>
    <property type="match status" value="1"/>
</dbReference>
<dbReference type="STRING" id="937218.SAMN06297251_1131"/>
<dbReference type="InterPro" id="IPR036890">
    <property type="entry name" value="HATPase_C_sf"/>
</dbReference>
<feature type="domain" description="Response regulatory" evidence="9">
    <location>
        <begin position="705"/>
        <end position="820"/>
    </location>
</feature>
<proteinExistence type="predicted"/>
<protein>
    <recommendedName>
        <fullName evidence="2">histidine kinase</fullName>
        <ecNumber evidence="2">2.7.13.3</ecNumber>
    </recommendedName>
</protein>
<dbReference type="SMART" id="SM00388">
    <property type="entry name" value="HisKA"/>
    <property type="match status" value="1"/>
</dbReference>
<name>A0A1W2D6D2_9HYPH</name>
<dbReference type="PROSITE" id="PS50112">
    <property type="entry name" value="PAS"/>
    <property type="match status" value="2"/>
</dbReference>
<organism evidence="12 13">
    <name type="scientific">Fulvimarina manganoxydans</name>
    <dbReference type="NCBI Taxonomy" id="937218"/>
    <lineage>
        <taxon>Bacteria</taxon>
        <taxon>Pseudomonadati</taxon>
        <taxon>Pseudomonadota</taxon>
        <taxon>Alphaproteobacteria</taxon>
        <taxon>Hyphomicrobiales</taxon>
        <taxon>Aurantimonadaceae</taxon>
        <taxon>Fulvimarina</taxon>
    </lineage>
</organism>
<evidence type="ECO:0000256" key="5">
    <source>
        <dbReference type="ARBA" id="ARBA00022777"/>
    </source>
</evidence>
<dbReference type="SMART" id="SM00448">
    <property type="entry name" value="REC"/>
    <property type="match status" value="1"/>
</dbReference>
<dbReference type="PRINTS" id="PR00344">
    <property type="entry name" value="BCTRLSENSOR"/>
</dbReference>
<dbReference type="InterPro" id="IPR000700">
    <property type="entry name" value="PAS-assoc_C"/>
</dbReference>
<gene>
    <name evidence="12" type="ORF">SAMN06297251_1131</name>
</gene>
<keyword evidence="7" id="KW-0175">Coiled coil</keyword>
<evidence type="ECO:0000313" key="13">
    <source>
        <dbReference type="Proteomes" id="UP000192656"/>
    </source>
</evidence>
<evidence type="ECO:0000256" key="3">
    <source>
        <dbReference type="ARBA" id="ARBA00022553"/>
    </source>
</evidence>
<dbReference type="Gene3D" id="3.30.565.10">
    <property type="entry name" value="Histidine kinase-like ATPase, C-terminal domain"/>
    <property type="match status" value="1"/>
</dbReference>
<evidence type="ECO:0000259" key="8">
    <source>
        <dbReference type="PROSITE" id="PS50109"/>
    </source>
</evidence>
<evidence type="ECO:0000256" key="2">
    <source>
        <dbReference type="ARBA" id="ARBA00012438"/>
    </source>
</evidence>
<dbReference type="SUPFAM" id="SSF52172">
    <property type="entry name" value="CheY-like"/>
    <property type="match status" value="1"/>
</dbReference>